<dbReference type="InterPro" id="IPR001466">
    <property type="entry name" value="Beta-lactam-related"/>
</dbReference>
<feature type="domain" description="Beta-lactamase-related" evidence="1">
    <location>
        <begin position="67"/>
        <end position="334"/>
    </location>
</feature>
<name>A0ABQ1J3P0_9PROT</name>
<dbReference type="PANTHER" id="PTHR43283">
    <property type="entry name" value="BETA-LACTAMASE-RELATED"/>
    <property type="match status" value="1"/>
</dbReference>
<dbReference type="EMBL" id="BMDZ01000081">
    <property type="protein sequence ID" value="GGB58967.1"/>
    <property type="molecule type" value="Genomic_DNA"/>
</dbReference>
<dbReference type="PANTHER" id="PTHR43283:SF7">
    <property type="entry name" value="BETA-LACTAMASE-RELATED DOMAIN-CONTAINING PROTEIN"/>
    <property type="match status" value="1"/>
</dbReference>
<dbReference type="Pfam" id="PF00144">
    <property type="entry name" value="Beta-lactamase"/>
    <property type="match status" value="1"/>
</dbReference>
<evidence type="ECO:0000259" key="1">
    <source>
        <dbReference type="Pfam" id="PF00144"/>
    </source>
</evidence>
<dbReference type="SUPFAM" id="SSF56601">
    <property type="entry name" value="beta-lactamase/transpeptidase-like"/>
    <property type="match status" value="1"/>
</dbReference>
<sequence>MIVHPDPLPAPGLSRRRLFAAGALTVGVMSLPRPLRAAIGTAAAPFDAAARDRLIDQARSFPTLHSLILAQGEEVLIDHALRGPTTDRPVNVKSLSKTVIALLVGIAIDRGVLTGTDQRVADLLGDQMPADPDPRLAHLTIGHLLSMRAGLERTSGPNYGRWVQSGNWVRFALARDFVDEPGGRMLYSTGNTHLLSAILTKAARRSTFALARDWLGDPLDITIPPWPTDPQGIYFGGNQMLLSPRAVLAIGQMVRRGGTTADGNRVVSADWIATSWQPRATSPYTGDAYGYGWFMREVGGLTGHYGWGYGGQMLYVVPDIGLVAVVTSDDDVPSGRTGYVRELHGLIGDAVTAIA</sequence>
<dbReference type="InterPro" id="IPR006311">
    <property type="entry name" value="TAT_signal"/>
</dbReference>
<gene>
    <name evidence="2" type="ORF">GCM10011505_44710</name>
</gene>
<reference evidence="3" key="1">
    <citation type="journal article" date="2019" name="Int. J. Syst. Evol. Microbiol.">
        <title>The Global Catalogue of Microorganisms (GCM) 10K type strain sequencing project: providing services to taxonomists for standard genome sequencing and annotation.</title>
        <authorList>
            <consortium name="The Broad Institute Genomics Platform"/>
            <consortium name="The Broad Institute Genome Sequencing Center for Infectious Disease"/>
            <person name="Wu L."/>
            <person name="Ma J."/>
        </authorList>
    </citation>
    <scope>NUCLEOTIDE SEQUENCE [LARGE SCALE GENOMIC DNA]</scope>
    <source>
        <strain evidence="3">CGMCC 1.10188</strain>
    </source>
</reference>
<evidence type="ECO:0000313" key="2">
    <source>
        <dbReference type="EMBL" id="GGB58967.1"/>
    </source>
</evidence>
<keyword evidence="2" id="KW-0378">Hydrolase</keyword>
<protein>
    <submittedName>
        <fullName evidence="2">6-aminohexanoate-dimer hydrolase</fullName>
    </submittedName>
</protein>
<dbReference type="PROSITE" id="PS51318">
    <property type="entry name" value="TAT"/>
    <property type="match status" value="1"/>
</dbReference>
<dbReference type="GO" id="GO:0016787">
    <property type="term" value="F:hydrolase activity"/>
    <property type="evidence" value="ECO:0007669"/>
    <property type="project" value="UniProtKB-KW"/>
</dbReference>
<accession>A0ABQ1J3P0</accession>
<comment type="caution">
    <text evidence="2">The sequence shown here is derived from an EMBL/GenBank/DDBJ whole genome shotgun (WGS) entry which is preliminary data.</text>
</comment>
<dbReference type="InterPro" id="IPR050789">
    <property type="entry name" value="Diverse_Enzym_Activities"/>
</dbReference>
<dbReference type="InterPro" id="IPR012338">
    <property type="entry name" value="Beta-lactam/transpept-like"/>
</dbReference>
<proteinExistence type="predicted"/>
<dbReference type="Gene3D" id="3.40.710.10">
    <property type="entry name" value="DD-peptidase/beta-lactamase superfamily"/>
    <property type="match status" value="1"/>
</dbReference>
<dbReference type="Proteomes" id="UP000603352">
    <property type="component" value="Unassembled WGS sequence"/>
</dbReference>
<dbReference type="RefSeq" id="WP_229708517.1">
    <property type="nucleotide sequence ID" value="NZ_BMDZ01000081.1"/>
</dbReference>
<keyword evidence="3" id="KW-1185">Reference proteome</keyword>
<organism evidence="2 3">
    <name type="scientific">Tistrella bauzanensis</name>
    <dbReference type="NCBI Taxonomy" id="657419"/>
    <lineage>
        <taxon>Bacteria</taxon>
        <taxon>Pseudomonadati</taxon>
        <taxon>Pseudomonadota</taxon>
        <taxon>Alphaproteobacteria</taxon>
        <taxon>Geminicoccales</taxon>
        <taxon>Geminicoccaceae</taxon>
        <taxon>Tistrella</taxon>
    </lineage>
</organism>
<evidence type="ECO:0000313" key="3">
    <source>
        <dbReference type="Proteomes" id="UP000603352"/>
    </source>
</evidence>